<dbReference type="AlphaFoldDB" id="A5FUJ3"/>
<accession>A5FUJ3</accession>
<dbReference type="HOGENOM" id="CLU_1773351_0_0_5"/>
<feature type="transmembrane region" description="Helical" evidence="1">
    <location>
        <begin position="123"/>
        <end position="143"/>
    </location>
</feature>
<evidence type="ECO:0000313" key="3">
    <source>
        <dbReference type="Proteomes" id="UP000000245"/>
    </source>
</evidence>
<proteinExistence type="predicted"/>
<organism evidence="2 3">
    <name type="scientific">Acidiphilium cryptum (strain JF-5)</name>
    <dbReference type="NCBI Taxonomy" id="349163"/>
    <lineage>
        <taxon>Bacteria</taxon>
        <taxon>Pseudomonadati</taxon>
        <taxon>Pseudomonadota</taxon>
        <taxon>Alphaproteobacteria</taxon>
        <taxon>Acetobacterales</taxon>
        <taxon>Acidocellaceae</taxon>
        <taxon>Acidiphilium</taxon>
    </lineage>
</organism>
<evidence type="ECO:0000313" key="2">
    <source>
        <dbReference type="EMBL" id="ABQ29275.1"/>
    </source>
</evidence>
<name>A5FUJ3_ACICJ</name>
<evidence type="ECO:0000256" key="1">
    <source>
        <dbReference type="SAM" id="Phobius"/>
    </source>
</evidence>
<keyword evidence="1" id="KW-1133">Transmembrane helix</keyword>
<sequence>MTLSGFTTISVLLAVHLGGFAMWSGLLLGLLLAGPGPGAVAIRRQLDAAVPFMAVTLATGWALAFAEQGPPEHWNWTVNAMQALGIVMAAVLLVARFGALFLWEETDSGPDEEAKAAAYRRLARLFAADLAISGVILAVAVAGRYG</sequence>
<feature type="transmembrane region" description="Helical" evidence="1">
    <location>
        <begin position="46"/>
        <end position="64"/>
    </location>
</feature>
<feature type="transmembrane region" description="Helical" evidence="1">
    <location>
        <begin position="6"/>
        <end position="34"/>
    </location>
</feature>
<reference evidence="2 3" key="1">
    <citation type="submission" date="2007-05" db="EMBL/GenBank/DDBJ databases">
        <title>Complete sequence of chromosome of Acidiphilium cryptum JF-5.</title>
        <authorList>
            <consortium name="US DOE Joint Genome Institute"/>
            <person name="Copeland A."/>
            <person name="Lucas S."/>
            <person name="Lapidus A."/>
            <person name="Barry K."/>
            <person name="Detter J.C."/>
            <person name="Glavina del Rio T."/>
            <person name="Hammon N."/>
            <person name="Israni S."/>
            <person name="Dalin E."/>
            <person name="Tice H."/>
            <person name="Pitluck S."/>
            <person name="Sims D."/>
            <person name="Brettin T."/>
            <person name="Bruce D."/>
            <person name="Han C."/>
            <person name="Schmutz J."/>
            <person name="Larimer F."/>
            <person name="Land M."/>
            <person name="Hauser L."/>
            <person name="Kyrpides N."/>
            <person name="Kim E."/>
            <person name="Magnuson T."/>
            <person name="Richardson P."/>
        </authorList>
    </citation>
    <scope>NUCLEOTIDE SEQUENCE [LARGE SCALE GENOMIC DNA]</scope>
    <source>
        <strain evidence="2 3">JF-5</strain>
    </source>
</reference>
<evidence type="ECO:0008006" key="4">
    <source>
        <dbReference type="Google" id="ProtNLM"/>
    </source>
</evidence>
<feature type="transmembrane region" description="Helical" evidence="1">
    <location>
        <begin position="84"/>
        <end position="103"/>
    </location>
</feature>
<dbReference type="STRING" id="349163.Acry_0046"/>
<dbReference type="Proteomes" id="UP000000245">
    <property type="component" value="Chromosome"/>
</dbReference>
<protein>
    <recommendedName>
        <fullName evidence="4">Copper resistance protein D domain-containing protein</fullName>
    </recommendedName>
</protein>
<keyword evidence="3" id="KW-1185">Reference proteome</keyword>
<dbReference type="EMBL" id="CP000697">
    <property type="protein sequence ID" value="ABQ29275.1"/>
    <property type="molecule type" value="Genomic_DNA"/>
</dbReference>
<dbReference type="KEGG" id="acr:Acry_0046"/>
<gene>
    <name evidence="2" type="ordered locus">Acry_0046</name>
</gene>
<keyword evidence="1" id="KW-0472">Membrane</keyword>
<dbReference type="RefSeq" id="WP_011941234.1">
    <property type="nucleotide sequence ID" value="NC_009484.1"/>
</dbReference>
<keyword evidence="1" id="KW-0812">Transmembrane</keyword>